<dbReference type="AlphaFoldDB" id="A0A0H3CHT8"/>
<proteinExistence type="predicted"/>
<dbReference type="Proteomes" id="UP000002363">
    <property type="component" value="Chromosome"/>
</dbReference>
<dbReference type="HOGENOM" id="CLU_3327493_0_0_6"/>
<organism evidence="1 2">
    <name type="scientific">Enterobacter cloacae subsp. cloacae (strain ATCC 13047 / DSM 30054 / NBRC 13535 / NCTC 10005 / WDCM 00083 / NCDC 279-56)</name>
    <dbReference type="NCBI Taxonomy" id="716541"/>
    <lineage>
        <taxon>Bacteria</taxon>
        <taxon>Pseudomonadati</taxon>
        <taxon>Pseudomonadota</taxon>
        <taxon>Gammaproteobacteria</taxon>
        <taxon>Enterobacterales</taxon>
        <taxon>Enterobacteriaceae</taxon>
        <taxon>Enterobacter</taxon>
        <taxon>Enterobacter cloacae complex</taxon>
    </lineage>
</organism>
<name>A0A0H3CHT8_ENTCC</name>
<protein>
    <submittedName>
        <fullName evidence="1">Uncharacterized protein</fullName>
    </submittedName>
</protein>
<accession>A0A0H3CHT8</accession>
<evidence type="ECO:0000313" key="2">
    <source>
        <dbReference type="Proteomes" id="UP000002363"/>
    </source>
</evidence>
<dbReference type="KEGG" id="enc:ECL_01156"/>
<evidence type="ECO:0000313" key="1">
    <source>
        <dbReference type="EMBL" id="ADF60717.1"/>
    </source>
</evidence>
<gene>
    <name evidence="1" type="ordered locus">ECL_01156</name>
</gene>
<keyword evidence="2" id="KW-1185">Reference proteome</keyword>
<sequence length="38" mass="4679">MKKPWLIMRTKKHQPYKIHSRFALLQSKRASNSWPVER</sequence>
<reference evidence="1 2" key="1">
    <citation type="journal article" date="2010" name="J. Bacteriol.">
        <title>Complete genome sequence of Enterobacter cloacae subsp. cloacae type strain ATCC 13047.</title>
        <authorList>
            <person name="Ren Y."/>
            <person name="Ren Y."/>
            <person name="Zhou Z."/>
            <person name="Guo X."/>
            <person name="Li Y."/>
            <person name="Feng L."/>
            <person name="Wang L."/>
        </authorList>
    </citation>
    <scope>NUCLEOTIDE SEQUENCE [LARGE SCALE GENOMIC DNA]</scope>
    <source>
        <strain evidence="2">ATCC 13047 / DSM 30054 / NBRC 13535 / NCTC 10005 / WDCM 00083 / NCDC 279-56</strain>
    </source>
</reference>
<dbReference type="EMBL" id="CP001918">
    <property type="protein sequence ID" value="ADF60717.1"/>
    <property type="molecule type" value="Genomic_DNA"/>
</dbReference>
<dbReference type="EnsemblBacteria" id="ADF60717">
    <property type="protein sequence ID" value="ADF60717"/>
    <property type="gene ID" value="ECL_01156"/>
</dbReference>